<comment type="caution">
    <text evidence="3">The sequence shown here is derived from an EMBL/GenBank/DDBJ whole genome shotgun (WGS) entry which is preliminary data.</text>
</comment>
<feature type="compositionally biased region" description="Polar residues" evidence="1">
    <location>
        <begin position="903"/>
        <end position="918"/>
    </location>
</feature>
<keyword evidence="2" id="KW-0812">Transmembrane</keyword>
<dbReference type="Proteomes" id="UP000683000">
    <property type="component" value="Unassembled WGS sequence"/>
</dbReference>
<keyword evidence="4" id="KW-1185">Reference proteome</keyword>
<feature type="region of interest" description="Disordered" evidence="1">
    <location>
        <begin position="625"/>
        <end position="813"/>
    </location>
</feature>
<feature type="region of interest" description="Disordered" evidence="1">
    <location>
        <begin position="903"/>
        <end position="964"/>
    </location>
</feature>
<feature type="compositionally biased region" description="Low complexity" evidence="1">
    <location>
        <begin position="46"/>
        <end position="60"/>
    </location>
</feature>
<accession>A0A8I2Z097</accession>
<evidence type="ECO:0000313" key="4">
    <source>
        <dbReference type="Proteomes" id="UP000683000"/>
    </source>
</evidence>
<name>A0A8I2Z097_9AGAM</name>
<feature type="region of interest" description="Disordered" evidence="1">
    <location>
        <begin position="388"/>
        <end position="472"/>
    </location>
</feature>
<keyword evidence="2" id="KW-1133">Transmembrane helix</keyword>
<feature type="region of interest" description="Disordered" evidence="1">
    <location>
        <begin position="520"/>
        <end position="566"/>
    </location>
</feature>
<dbReference type="EMBL" id="JAGFBS010000004">
    <property type="protein sequence ID" value="KAG6379897.1"/>
    <property type="molecule type" value="Genomic_DNA"/>
</dbReference>
<evidence type="ECO:0000313" key="3">
    <source>
        <dbReference type="EMBL" id="KAG6379897.1"/>
    </source>
</evidence>
<dbReference type="AlphaFoldDB" id="A0A8I2Z097"/>
<feature type="compositionally biased region" description="Low complexity" evidence="1">
    <location>
        <begin position="94"/>
        <end position="125"/>
    </location>
</feature>
<feature type="compositionally biased region" description="Gly residues" evidence="1">
    <location>
        <begin position="388"/>
        <end position="399"/>
    </location>
</feature>
<proteinExistence type="predicted"/>
<evidence type="ECO:0000256" key="2">
    <source>
        <dbReference type="SAM" id="Phobius"/>
    </source>
</evidence>
<gene>
    <name evidence="3" type="ORF">JVT61DRAFT_10461</name>
</gene>
<feature type="compositionally biased region" description="Polar residues" evidence="1">
    <location>
        <begin position="696"/>
        <end position="705"/>
    </location>
</feature>
<feature type="compositionally biased region" description="Basic and acidic residues" evidence="1">
    <location>
        <begin position="675"/>
        <end position="692"/>
    </location>
</feature>
<feature type="compositionally biased region" description="Polar residues" evidence="1">
    <location>
        <begin position="593"/>
        <end position="608"/>
    </location>
</feature>
<feature type="compositionally biased region" description="Polar residues" evidence="1">
    <location>
        <begin position="1"/>
        <end position="26"/>
    </location>
</feature>
<feature type="region of interest" description="Disordered" evidence="1">
    <location>
        <begin position="1"/>
        <end position="125"/>
    </location>
</feature>
<sequence length="964" mass="99772">MFVSPSSLTLNSFSVGSTPASITSGTAYPFPDLQPSSTPFAPPPNHSSIPSSHTYSSPGSRSPPPSPMPPGAVIHPHHLSALSAIVLSSPPDPSSDSPTTDTRTSAGTSLPPSSTISSNSDLPASFTSRSAATTLSSAISSPLSLSLSTNSPSTSGFTFTPTFTPPFPITPTTQNSSSPATVSTFSSFHSASSPLPSSPVSTLSSLPSMSTIGKSSTAPQPTTTVVFSTTVVTSVSLPSSSLNSPSTSTYTVISVLPGQGGTTTDFVTTSSVLSTEPPGNALNRTVTLSPGTIAAIVLGIVGAFAFSALWLFCARRRHRKLVQEDALIPQENHTPGPLDDEILDVDELGYGIGSTHSAENPTNQIGPPMEERYAGILAALHSTEGFGKGNEGGSTGGVYGSRHDTATDIDGDDDIDIARASSPRLPLHVPPPDDPPYMLSLSPPPPVSQPLYHPTTQPVPPPSSCYMASRRKSSPGPDAAAWFSGYSVAPSYNSHYARSQTLGSGSGSGSVDALTRTLTGSEEPLLGIGKVTPEMSSGVSTPGGISPTTATDPGGSRPGLGSAFGSPATSMYSPSSVYTAFQYDTSGSHDTRTASGSGSLGYTRSGTPSSFDVLRSVSSQGALSSTYSQGLRIGSSRPGSSSSGGTGKKPRSDGHSLGIPPTSFKAWKDWSSAASEKEKQGEKQSLREGERKSRPRSWTSASASGSADEKQGRGSPVLGVRALFGRLRRAGHTPSPHSSNKDLPSPTKTSVDVDSEKAAADRVTPPPIQIEAATPQRRRFSFILSNPDPHPPSPYSGVGNMTPDTPPRQGLRPIQYIPTCDPTDFKPVPFSAGGHQPTTLPSGYVLVSAPSPAPTEESRLADGLLHPRLRTQGCSDASLRDFEDYSRPIGGVVKNRLYSTTTFGTQDENDRSPSQGTPVQDVVTGDENETIDVFGASTLSGVPRDSWLIDDPSPPTARHSPGGA</sequence>
<feature type="compositionally biased region" description="Polar residues" evidence="1">
    <location>
        <begin position="735"/>
        <end position="752"/>
    </location>
</feature>
<dbReference type="OrthoDB" id="3039272at2759"/>
<reference evidence="3" key="1">
    <citation type="submission" date="2021-03" db="EMBL/GenBank/DDBJ databases">
        <title>Evolutionary innovations through gain and loss of genes in the ectomycorrhizal Boletales.</title>
        <authorList>
            <person name="Wu G."/>
            <person name="Miyauchi S."/>
            <person name="Morin E."/>
            <person name="Yang Z.-L."/>
            <person name="Xu J."/>
            <person name="Martin F.M."/>
        </authorList>
    </citation>
    <scope>NUCLEOTIDE SEQUENCE</scope>
    <source>
        <strain evidence="3">BR01</strain>
    </source>
</reference>
<evidence type="ECO:0000256" key="1">
    <source>
        <dbReference type="SAM" id="MobiDB-lite"/>
    </source>
</evidence>
<keyword evidence="2" id="KW-0472">Membrane</keyword>
<feature type="compositionally biased region" description="Pro residues" evidence="1">
    <location>
        <begin position="61"/>
        <end position="70"/>
    </location>
</feature>
<feature type="transmembrane region" description="Helical" evidence="2">
    <location>
        <begin position="293"/>
        <end position="313"/>
    </location>
</feature>
<organism evidence="3 4">
    <name type="scientific">Boletus reticuloceps</name>
    <dbReference type="NCBI Taxonomy" id="495285"/>
    <lineage>
        <taxon>Eukaryota</taxon>
        <taxon>Fungi</taxon>
        <taxon>Dikarya</taxon>
        <taxon>Basidiomycota</taxon>
        <taxon>Agaricomycotina</taxon>
        <taxon>Agaricomycetes</taxon>
        <taxon>Agaricomycetidae</taxon>
        <taxon>Boletales</taxon>
        <taxon>Boletineae</taxon>
        <taxon>Boletaceae</taxon>
        <taxon>Boletoideae</taxon>
        <taxon>Boletus</taxon>
    </lineage>
</organism>
<feature type="region of interest" description="Disordered" evidence="1">
    <location>
        <begin position="586"/>
        <end position="608"/>
    </location>
</feature>
<protein>
    <submittedName>
        <fullName evidence="3">Uncharacterized protein</fullName>
    </submittedName>
</protein>